<evidence type="ECO:0000256" key="3">
    <source>
        <dbReference type="PIRSR" id="PIRSR000390-1"/>
    </source>
</evidence>
<organism evidence="6 7">
    <name type="scientific">Alicyclobacillus ferrooxydans</name>
    <dbReference type="NCBI Taxonomy" id="471514"/>
    <lineage>
        <taxon>Bacteria</taxon>
        <taxon>Bacillati</taxon>
        <taxon>Bacillota</taxon>
        <taxon>Bacilli</taxon>
        <taxon>Bacillales</taxon>
        <taxon>Alicyclobacillaceae</taxon>
        <taxon>Alicyclobacillus</taxon>
    </lineage>
</organism>
<keyword evidence="1 4" id="KW-0663">Pyridoxal phosphate</keyword>
<dbReference type="GO" id="GO:0030170">
    <property type="term" value="F:pyridoxal phosphate binding"/>
    <property type="evidence" value="ECO:0007669"/>
    <property type="project" value="UniProtKB-ARBA"/>
</dbReference>
<reference evidence="6 7" key="1">
    <citation type="submission" date="2015-09" db="EMBL/GenBank/DDBJ databases">
        <title>Draft genome sequence of Alicyclobacillus ferrooxydans DSM 22381.</title>
        <authorList>
            <person name="Hemp J."/>
        </authorList>
    </citation>
    <scope>NUCLEOTIDE SEQUENCE [LARGE SCALE GENOMIC DNA]</scope>
    <source>
        <strain evidence="6 7">TC-34</strain>
    </source>
</reference>
<dbReference type="InterPro" id="IPR000653">
    <property type="entry name" value="DegT/StrS_aminotransferase"/>
</dbReference>
<dbReference type="CDD" id="cd00616">
    <property type="entry name" value="AHBA_syn"/>
    <property type="match status" value="1"/>
</dbReference>
<comment type="caution">
    <text evidence="6">The sequence shown here is derived from an EMBL/GenBank/DDBJ whole genome shotgun (WGS) entry which is preliminary data.</text>
</comment>
<dbReference type="SUPFAM" id="SSF53383">
    <property type="entry name" value="PLP-dependent transferases"/>
    <property type="match status" value="1"/>
</dbReference>
<gene>
    <name evidence="6" type="ORF">AN477_07000</name>
</gene>
<dbReference type="OrthoDB" id="9810913at2"/>
<dbReference type="GO" id="GO:0000271">
    <property type="term" value="P:polysaccharide biosynthetic process"/>
    <property type="evidence" value="ECO:0007669"/>
    <property type="project" value="TreeGrafter"/>
</dbReference>
<dbReference type="InterPro" id="IPR015424">
    <property type="entry name" value="PyrdxlP-dep_Trfase"/>
</dbReference>
<dbReference type="InterPro" id="IPR015422">
    <property type="entry name" value="PyrdxlP-dep_Trfase_small"/>
</dbReference>
<dbReference type="Gene3D" id="3.40.640.10">
    <property type="entry name" value="Type I PLP-dependent aspartate aminotransferase-like (Major domain)"/>
    <property type="match status" value="1"/>
</dbReference>
<dbReference type="RefSeq" id="WP_054968458.1">
    <property type="nucleotide sequence ID" value="NZ_LJCO01000033.1"/>
</dbReference>
<accession>A0A0P9GT99</accession>
<evidence type="ECO:0000313" key="6">
    <source>
        <dbReference type="EMBL" id="KPV44374.1"/>
    </source>
</evidence>
<dbReference type="Proteomes" id="UP000050482">
    <property type="component" value="Unassembled WGS sequence"/>
</dbReference>
<feature type="modified residue" description="N6-(pyridoxal phosphate)lysine" evidence="4">
    <location>
        <position position="181"/>
    </location>
</feature>
<dbReference type="Gene3D" id="3.90.1150.10">
    <property type="entry name" value="Aspartate Aminotransferase, domain 1"/>
    <property type="match status" value="1"/>
</dbReference>
<evidence type="ECO:0000256" key="2">
    <source>
        <dbReference type="ARBA" id="ARBA00037999"/>
    </source>
</evidence>
<dbReference type="PANTHER" id="PTHR30244">
    <property type="entry name" value="TRANSAMINASE"/>
    <property type="match status" value="1"/>
</dbReference>
<dbReference type="EMBL" id="LJCO01000033">
    <property type="protein sequence ID" value="KPV44374.1"/>
    <property type="molecule type" value="Genomic_DNA"/>
</dbReference>
<dbReference type="PIRSF" id="PIRSF000390">
    <property type="entry name" value="PLP_StrS"/>
    <property type="match status" value="1"/>
</dbReference>
<evidence type="ECO:0000313" key="7">
    <source>
        <dbReference type="Proteomes" id="UP000050482"/>
    </source>
</evidence>
<comment type="similarity">
    <text evidence="2 5">Belongs to the DegT/DnrJ/EryC1 family.</text>
</comment>
<dbReference type="STRING" id="471514.AN477_07000"/>
<proteinExistence type="inferred from homology"/>
<dbReference type="GO" id="GO:0008483">
    <property type="term" value="F:transaminase activity"/>
    <property type="evidence" value="ECO:0007669"/>
    <property type="project" value="TreeGrafter"/>
</dbReference>
<dbReference type="FunFam" id="3.40.640.10:FF:000089">
    <property type="entry name" value="Aminotransferase, DegT/DnrJ/EryC1/StrS family"/>
    <property type="match status" value="1"/>
</dbReference>
<evidence type="ECO:0000256" key="1">
    <source>
        <dbReference type="ARBA" id="ARBA00022898"/>
    </source>
</evidence>
<evidence type="ECO:0000256" key="4">
    <source>
        <dbReference type="PIRSR" id="PIRSR000390-2"/>
    </source>
</evidence>
<dbReference type="PATRIC" id="fig|471514.4.peg.3641"/>
<feature type="active site" description="Proton acceptor" evidence="3">
    <location>
        <position position="181"/>
    </location>
</feature>
<protein>
    <submittedName>
        <fullName evidence="6">Polysaccharide biosynthesis protein</fullName>
    </submittedName>
</protein>
<sequence length="369" mass="40891">MQIPLSSPDINQCDKEAVMSVLNTSVLSIGRQLKEFESLIADSVGVKHGIGVNSGTSGLHVIIRALGISDGDEVITTPFSFVSSANCILFERAKPVFVDIDPITLNIDPAQIEEKITPKTKAILGVHVFGHPYDIDTIHDIARRHGLYVIEDACEAIGAKYHGRTVGAESDAAVFAFYPNKQITTGEGGMIVTNHEELARLARSLRNQGRSDTNEWLSHERLGYNYRLSEMNAALGVSQFSRLNKILSKRAEVANKYTKLFHGADQIITPQQAEDIEKSWFVYVIQLADGLDRNLVMEALQADGIGCRGYFSPIHLQPFYREQFGFQEGDFPITESVSARTIALPFFTSMSDDQVEYVVDRVCSITENM</sequence>
<dbReference type="AlphaFoldDB" id="A0A0P9GT99"/>
<dbReference type="PANTHER" id="PTHR30244:SF39">
    <property type="entry name" value="BLR3650 PROTEIN"/>
    <property type="match status" value="1"/>
</dbReference>
<name>A0A0P9GT99_9BACL</name>
<dbReference type="Pfam" id="PF01041">
    <property type="entry name" value="DegT_DnrJ_EryC1"/>
    <property type="match status" value="1"/>
</dbReference>
<keyword evidence="7" id="KW-1185">Reference proteome</keyword>
<evidence type="ECO:0000256" key="5">
    <source>
        <dbReference type="RuleBase" id="RU004508"/>
    </source>
</evidence>
<dbReference type="InterPro" id="IPR015421">
    <property type="entry name" value="PyrdxlP-dep_Trfase_major"/>
</dbReference>